<keyword evidence="2" id="KW-1185">Reference proteome</keyword>
<sequence>MADGHLVGDGCSLQLPERYLMSVKPLAKHVSVPLVDEKKDSRVFYGNDYFYVLYRLHQC</sequence>
<comment type="caution">
    <text evidence="1">The sequence shown here is derived from an EMBL/GenBank/DDBJ whole genome shotgun (WGS) entry which is preliminary data.</text>
</comment>
<dbReference type="Gramene" id="PRQ53756">
    <property type="protein sequence ID" value="PRQ53756"/>
    <property type="gene ID" value="RchiOBHm_Chr2g0170001"/>
</dbReference>
<evidence type="ECO:0000313" key="2">
    <source>
        <dbReference type="Proteomes" id="UP000238479"/>
    </source>
</evidence>
<name>A0A2P6S511_ROSCH</name>
<proteinExistence type="predicted"/>
<dbReference type="AlphaFoldDB" id="A0A2P6S511"/>
<reference evidence="1 2" key="1">
    <citation type="journal article" date="2018" name="Nat. Genet.">
        <title>The Rosa genome provides new insights in the design of modern roses.</title>
        <authorList>
            <person name="Bendahmane M."/>
        </authorList>
    </citation>
    <scope>NUCLEOTIDE SEQUENCE [LARGE SCALE GENOMIC DNA]</scope>
    <source>
        <strain evidence="2">cv. Old Blush</strain>
    </source>
</reference>
<dbReference type="Proteomes" id="UP000238479">
    <property type="component" value="Chromosome 2"/>
</dbReference>
<organism evidence="1 2">
    <name type="scientific">Rosa chinensis</name>
    <name type="common">China rose</name>
    <dbReference type="NCBI Taxonomy" id="74649"/>
    <lineage>
        <taxon>Eukaryota</taxon>
        <taxon>Viridiplantae</taxon>
        <taxon>Streptophyta</taxon>
        <taxon>Embryophyta</taxon>
        <taxon>Tracheophyta</taxon>
        <taxon>Spermatophyta</taxon>
        <taxon>Magnoliopsida</taxon>
        <taxon>eudicotyledons</taxon>
        <taxon>Gunneridae</taxon>
        <taxon>Pentapetalae</taxon>
        <taxon>rosids</taxon>
        <taxon>fabids</taxon>
        <taxon>Rosales</taxon>
        <taxon>Rosaceae</taxon>
        <taxon>Rosoideae</taxon>
        <taxon>Rosoideae incertae sedis</taxon>
        <taxon>Rosa</taxon>
    </lineage>
</organism>
<dbReference type="STRING" id="74649.A0A2P6S511"/>
<dbReference type="EMBL" id="PDCK01000040">
    <property type="protein sequence ID" value="PRQ53756.1"/>
    <property type="molecule type" value="Genomic_DNA"/>
</dbReference>
<gene>
    <name evidence="1" type="ORF">RchiOBHm_Chr2g0170001</name>
</gene>
<protein>
    <submittedName>
        <fullName evidence="1">Uncharacterized protein</fullName>
    </submittedName>
</protein>
<evidence type="ECO:0000313" key="1">
    <source>
        <dbReference type="EMBL" id="PRQ53756.1"/>
    </source>
</evidence>
<accession>A0A2P6S511</accession>